<keyword evidence="2" id="KW-1185">Reference proteome</keyword>
<organism evidence="1 2">
    <name type="scientific">Araneus ventricosus</name>
    <name type="common">Orbweaver spider</name>
    <name type="synonym">Epeira ventricosa</name>
    <dbReference type="NCBI Taxonomy" id="182803"/>
    <lineage>
        <taxon>Eukaryota</taxon>
        <taxon>Metazoa</taxon>
        <taxon>Ecdysozoa</taxon>
        <taxon>Arthropoda</taxon>
        <taxon>Chelicerata</taxon>
        <taxon>Arachnida</taxon>
        <taxon>Araneae</taxon>
        <taxon>Araneomorphae</taxon>
        <taxon>Entelegynae</taxon>
        <taxon>Araneoidea</taxon>
        <taxon>Araneidae</taxon>
        <taxon>Araneus</taxon>
    </lineage>
</organism>
<gene>
    <name evidence="1" type="ORF">AVEN_271143_1</name>
</gene>
<name>A0A4Y2E666_ARAVE</name>
<dbReference type="InterPro" id="IPR008042">
    <property type="entry name" value="Retrotrans_Pao"/>
</dbReference>
<evidence type="ECO:0008006" key="3">
    <source>
        <dbReference type="Google" id="ProtNLM"/>
    </source>
</evidence>
<dbReference type="AlphaFoldDB" id="A0A4Y2E666"/>
<protein>
    <recommendedName>
        <fullName evidence="3">RNase H type-1 domain-containing protein</fullName>
    </recommendedName>
</protein>
<evidence type="ECO:0000313" key="1">
    <source>
        <dbReference type="EMBL" id="GBM23789.1"/>
    </source>
</evidence>
<dbReference type="Proteomes" id="UP000499080">
    <property type="component" value="Unassembled WGS sequence"/>
</dbReference>
<dbReference type="PANTHER" id="PTHR47331">
    <property type="entry name" value="PHD-TYPE DOMAIN-CONTAINING PROTEIN"/>
    <property type="match status" value="1"/>
</dbReference>
<evidence type="ECO:0000313" key="2">
    <source>
        <dbReference type="Proteomes" id="UP000499080"/>
    </source>
</evidence>
<comment type="caution">
    <text evidence="1">The sequence shown here is derived from an EMBL/GenBank/DDBJ whole genome shotgun (WGS) entry which is preliminary data.</text>
</comment>
<sequence>MHGYCDGSGKAYPAVVYLRIIPREKDAGKLVVVFVVVRTRVNPIKPVTLPRIEICSELLLGCFIASILKPLSIQINGVYLWSDSQIVLSWIHLPPKK</sequence>
<dbReference type="Pfam" id="PF05380">
    <property type="entry name" value="Peptidase_A17"/>
    <property type="match status" value="1"/>
</dbReference>
<accession>A0A4Y2E666</accession>
<dbReference type="PANTHER" id="PTHR47331:SF5">
    <property type="entry name" value="RIBONUCLEASE H"/>
    <property type="match status" value="1"/>
</dbReference>
<dbReference type="EMBL" id="BGPR01000503">
    <property type="protein sequence ID" value="GBM23789.1"/>
    <property type="molecule type" value="Genomic_DNA"/>
</dbReference>
<proteinExistence type="predicted"/>
<reference evidence="1 2" key="1">
    <citation type="journal article" date="2019" name="Sci. Rep.">
        <title>Orb-weaving spider Araneus ventricosus genome elucidates the spidroin gene catalogue.</title>
        <authorList>
            <person name="Kono N."/>
            <person name="Nakamura H."/>
            <person name="Ohtoshi R."/>
            <person name="Moran D.A.P."/>
            <person name="Shinohara A."/>
            <person name="Yoshida Y."/>
            <person name="Fujiwara M."/>
            <person name="Mori M."/>
            <person name="Tomita M."/>
            <person name="Arakawa K."/>
        </authorList>
    </citation>
    <scope>NUCLEOTIDE SEQUENCE [LARGE SCALE GENOMIC DNA]</scope>
</reference>